<evidence type="ECO:0000256" key="3">
    <source>
        <dbReference type="ARBA" id="ARBA00012737"/>
    </source>
</evidence>
<evidence type="ECO:0000256" key="5">
    <source>
        <dbReference type="ARBA" id="ARBA00022840"/>
    </source>
</evidence>
<keyword evidence="9" id="KW-0436">Ligase</keyword>
<dbReference type="Pfam" id="PF13537">
    <property type="entry name" value="GATase_7"/>
    <property type="match status" value="1"/>
</dbReference>
<dbReference type="InterPro" id="IPR051786">
    <property type="entry name" value="ASN_synthetase/amidase"/>
</dbReference>
<dbReference type="PANTHER" id="PTHR43284:SF1">
    <property type="entry name" value="ASPARAGINE SYNTHETASE"/>
    <property type="match status" value="1"/>
</dbReference>
<evidence type="ECO:0000256" key="7">
    <source>
        <dbReference type="ARBA" id="ARBA00048741"/>
    </source>
</evidence>
<dbReference type="EMBL" id="JAQOMS010000002">
    <property type="protein sequence ID" value="MDC2890042.1"/>
    <property type="molecule type" value="Genomic_DNA"/>
</dbReference>
<evidence type="ECO:0000313" key="10">
    <source>
        <dbReference type="Proteomes" id="UP001528411"/>
    </source>
</evidence>
<evidence type="ECO:0000256" key="6">
    <source>
        <dbReference type="ARBA" id="ARBA00022962"/>
    </source>
</evidence>
<evidence type="ECO:0000256" key="4">
    <source>
        <dbReference type="ARBA" id="ARBA00022741"/>
    </source>
</evidence>
<dbReference type="InterPro" id="IPR017932">
    <property type="entry name" value="GATase_2_dom"/>
</dbReference>
<keyword evidence="4" id="KW-0547">Nucleotide-binding</keyword>
<dbReference type="CDD" id="cd00712">
    <property type="entry name" value="AsnB"/>
    <property type="match status" value="1"/>
</dbReference>
<gene>
    <name evidence="9" type="primary">asnB</name>
    <name evidence="9" type="ORF">PN838_16285</name>
</gene>
<dbReference type="NCBIfam" id="TIGR01536">
    <property type="entry name" value="asn_synth_AEB"/>
    <property type="match status" value="1"/>
</dbReference>
<keyword evidence="10" id="KW-1185">Reference proteome</keyword>
<dbReference type="PANTHER" id="PTHR43284">
    <property type="entry name" value="ASPARAGINE SYNTHETASE (GLUTAMINE-HYDROLYZING)"/>
    <property type="match status" value="1"/>
</dbReference>
<dbReference type="InterPro" id="IPR033738">
    <property type="entry name" value="AsnB_N"/>
</dbReference>
<dbReference type="PROSITE" id="PS51278">
    <property type="entry name" value="GATASE_TYPE_2"/>
    <property type="match status" value="1"/>
</dbReference>
<proteinExistence type="inferred from homology"/>
<dbReference type="InterPro" id="IPR001962">
    <property type="entry name" value="Asn_synthase"/>
</dbReference>
<reference evidence="9 10" key="1">
    <citation type="submission" date="2023-01" db="EMBL/GenBank/DDBJ databases">
        <title>Psychrosphaera sp. nov., isolated from marine algae.</title>
        <authorList>
            <person name="Bayburt H."/>
            <person name="Choi B.J."/>
            <person name="Kim J.M."/>
            <person name="Choi D.G."/>
            <person name="Jeon C.O."/>
        </authorList>
    </citation>
    <scope>NUCLEOTIDE SEQUENCE [LARGE SCALE GENOMIC DNA]</scope>
    <source>
        <strain evidence="9 10">G1-22</strain>
    </source>
</reference>
<dbReference type="SUPFAM" id="SSF52402">
    <property type="entry name" value="Adenine nucleotide alpha hydrolases-like"/>
    <property type="match status" value="1"/>
</dbReference>
<comment type="caution">
    <text evidence="9">The sequence shown here is derived from an EMBL/GenBank/DDBJ whole genome shotgun (WGS) entry which is preliminary data.</text>
</comment>
<dbReference type="InterPro" id="IPR006426">
    <property type="entry name" value="Asn_synth_AEB"/>
</dbReference>
<dbReference type="SUPFAM" id="SSF56235">
    <property type="entry name" value="N-terminal nucleophile aminohydrolases (Ntn hydrolases)"/>
    <property type="match status" value="1"/>
</dbReference>
<dbReference type="Pfam" id="PF00733">
    <property type="entry name" value="Asn_synthase"/>
    <property type="match status" value="1"/>
</dbReference>
<dbReference type="EC" id="6.3.5.4" evidence="3"/>
<organism evidence="9 10">
    <name type="scientific">Psychrosphaera algicola</name>
    <dbReference type="NCBI Taxonomy" id="3023714"/>
    <lineage>
        <taxon>Bacteria</taxon>
        <taxon>Pseudomonadati</taxon>
        <taxon>Pseudomonadota</taxon>
        <taxon>Gammaproteobacteria</taxon>
        <taxon>Alteromonadales</taxon>
        <taxon>Pseudoalteromonadaceae</taxon>
        <taxon>Psychrosphaera</taxon>
    </lineage>
</organism>
<accession>A0ABT5FG98</accession>
<evidence type="ECO:0000256" key="2">
    <source>
        <dbReference type="ARBA" id="ARBA00005752"/>
    </source>
</evidence>
<keyword evidence="6" id="KW-0315">Glutamine amidotransferase</keyword>
<sequence length="500" mass="56418">MCGLVAGFVNSKTNLYPQSQFIEMTETLHHRGPDETGYYFNDDNTVALGHKRLSIIDLANGQQPAASDCGNVQIVFNGEIYNYKELKQTLVKLGHTFHSDSDTEVLLHCWLQWQHDCLKHLNGMFSFVVWDQAANLFFAARDRLGIKPLFWTKPDDNSIYFASELKSLILNDNNKILNTSAIHDYFSLGYVPEPKCIYDNYNKLEAGHYISAHLDDITNAEPVQYWDCLDSINKHLSETPDSDIDNGLKTLTDSINMRTVADVPVGAFLSGGLDSSVIVSTMSKTSKVCTYSMGFDTKEYDESADAQTTANLFNTDHTDIIVSANAFEYLDDIIDMFDEPFADNSTIPTYLISKQAAKRVKVVLSGDGADELFLGYRNYRMLKLETQLRRIFPKPIHNVIFGSLAKFYPTLAWAPQFLRAQSTFKSLTGDIIDNFHEAMSLNSDCQTQLIFNSEFNTKNNGYSSKQIFQNLAAKVKINDPIKKPSTSILKRIYLPTSSLR</sequence>
<feature type="domain" description="Glutamine amidotransferase type-2" evidence="8">
    <location>
        <begin position="2"/>
        <end position="215"/>
    </location>
</feature>
<dbReference type="Gene3D" id="3.60.20.10">
    <property type="entry name" value="Glutamine Phosphoribosylpyrophosphate, subunit 1, domain 1"/>
    <property type="match status" value="1"/>
</dbReference>
<dbReference type="InterPro" id="IPR029055">
    <property type="entry name" value="Ntn_hydrolases_N"/>
</dbReference>
<dbReference type="Gene3D" id="3.40.50.620">
    <property type="entry name" value="HUPs"/>
    <property type="match status" value="1"/>
</dbReference>
<comment type="similarity">
    <text evidence="2">Belongs to the asparagine synthetase family.</text>
</comment>
<dbReference type="CDD" id="cd01991">
    <property type="entry name" value="Asn_synthase_B_C"/>
    <property type="match status" value="1"/>
</dbReference>
<dbReference type="InterPro" id="IPR014729">
    <property type="entry name" value="Rossmann-like_a/b/a_fold"/>
</dbReference>
<dbReference type="RefSeq" id="WP_272181343.1">
    <property type="nucleotide sequence ID" value="NZ_JAQOMS010000002.1"/>
</dbReference>
<dbReference type="Proteomes" id="UP001528411">
    <property type="component" value="Unassembled WGS sequence"/>
</dbReference>
<comment type="catalytic activity">
    <reaction evidence="7">
        <text>L-aspartate + L-glutamine + ATP + H2O = L-asparagine + L-glutamate + AMP + diphosphate + H(+)</text>
        <dbReference type="Rhea" id="RHEA:12228"/>
        <dbReference type="ChEBI" id="CHEBI:15377"/>
        <dbReference type="ChEBI" id="CHEBI:15378"/>
        <dbReference type="ChEBI" id="CHEBI:29985"/>
        <dbReference type="ChEBI" id="CHEBI:29991"/>
        <dbReference type="ChEBI" id="CHEBI:30616"/>
        <dbReference type="ChEBI" id="CHEBI:33019"/>
        <dbReference type="ChEBI" id="CHEBI:58048"/>
        <dbReference type="ChEBI" id="CHEBI:58359"/>
        <dbReference type="ChEBI" id="CHEBI:456215"/>
        <dbReference type="EC" id="6.3.5.4"/>
    </reaction>
</comment>
<evidence type="ECO:0000259" key="8">
    <source>
        <dbReference type="PROSITE" id="PS51278"/>
    </source>
</evidence>
<comment type="pathway">
    <text evidence="1">Amino-acid biosynthesis; L-asparagine biosynthesis; L-asparagine from L-aspartate (L-Gln route): step 1/1.</text>
</comment>
<protein>
    <recommendedName>
        <fullName evidence="3">asparagine synthase (glutamine-hydrolyzing)</fullName>
        <ecNumber evidence="3">6.3.5.4</ecNumber>
    </recommendedName>
</protein>
<keyword evidence="5" id="KW-0067">ATP-binding</keyword>
<dbReference type="GO" id="GO:0004066">
    <property type="term" value="F:asparagine synthase (glutamine-hydrolyzing) activity"/>
    <property type="evidence" value="ECO:0007669"/>
    <property type="project" value="UniProtKB-EC"/>
</dbReference>
<evidence type="ECO:0000256" key="1">
    <source>
        <dbReference type="ARBA" id="ARBA00005187"/>
    </source>
</evidence>
<evidence type="ECO:0000313" key="9">
    <source>
        <dbReference type="EMBL" id="MDC2890042.1"/>
    </source>
</evidence>
<name>A0ABT5FG98_9GAMM</name>